<dbReference type="InterPro" id="IPR003395">
    <property type="entry name" value="RecF/RecN/SMC_N"/>
</dbReference>
<comment type="function">
    <text evidence="6">Required for chromosome condensation and partitioning.</text>
</comment>
<dbReference type="GO" id="GO:0007059">
    <property type="term" value="P:chromosome segregation"/>
    <property type="evidence" value="ECO:0007669"/>
    <property type="project" value="UniProtKB-UniRule"/>
</dbReference>
<gene>
    <name evidence="6" type="primary">smc</name>
    <name evidence="8" type="ORF">OP10G_4804</name>
</gene>
<dbReference type="STRING" id="661478.OP10G_4804"/>
<keyword evidence="1 6" id="KW-0963">Cytoplasm</keyword>
<dbReference type="SUPFAM" id="SSF75553">
    <property type="entry name" value="Smc hinge domain"/>
    <property type="match status" value="1"/>
</dbReference>
<keyword evidence="5 6" id="KW-0238">DNA-binding</keyword>
<feature type="binding site" evidence="6">
    <location>
        <begin position="32"/>
        <end position="39"/>
    </location>
    <ligand>
        <name>ATP</name>
        <dbReference type="ChEBI" id="CHEBI:30616"/>
    </ligand>
</feature>
<reference evidence="8 9" key="1">
    <citation type="journal article" date="2014" name="PLoS ONE">
        <title>The first complete genome sequence of the class fimbriimonadia in the phylum armatimonadetes.</title>
        <authorList>
            <person name="Hu Z.Y."/>
            <person name="Wang Y.Z."/>
            <person name="Im W.T."/>
            <person name="Wang S.Y."/>
            <person name="Zhao G.P."/>
            <person name="Zheng H.J."/>
            <person name="Quan Z.X."/>
        </authorList>
    </citation>
    <scope>NUCLEOTIDE SEQUENCE [LARGE SCALE GENOMIC DNA]</scope>
    <source>
        <strain evidence="8">Gsoil 348</strain>
    </source>
</reference>
<dbReference type="GO" id="GO:0006260">
    <property type="term" value="P:DNA replication"/>
    <property type="evidence" value="ECO:0007669"/>
    <property type="project" value="UniProtKB-UniRule"/>
</dbReference>
<evidence type="ECO:0000313" key="8">
    <source>
        <dbReference type="EMBL" id="AIE88172.1"/>
    </source>
</evidence>
<comment type="similarity">
    <text evidence="6">Belongs to the SMC family.</text>
</comment>
<dbReference type="GO" id="GO:0003677">
    <property type="term" value="F:DNA binding"/>
    <property type="evidence" value="ECO:0007669"/>
    <property type="project" value="UniProtKB-UniRule"/>
</dbReference>
<feature type="coiled-coil region" evidence="6">
    <location>
        <begin position="855"/>
        <end position="883"/>
    </location>
</feature>
<dbReference type="RefSeq" id="WP_025227966.1">
    <property type="nucleotide sequence ID" value="NZ_CP007139.1"/>
</dbReference>
<keyword evidence="4 6" id="KW-0175">Coiled coil</keyword>
<protein>
    <recommendedName>
        <fullName evidence="6">Chromosome partition protein Smc</fullName>
    </recommendedName>
</protein>
<feature type="coiled-coil region" evidence="6">
    <location>
        <begin position="440"/>
        <end position="467"/>
    </location>
</feature>
<evidence type="ECO:0000313" key="9">
    <source>
        <dbReference type="Proteomes" id="UP000027982"/>
    </source>
</evidence>
<dbReference type="GO" id="GO:0007062">
    <property type="term" value="P:sister chromatid cohesion"/>
    <property type="evidence" value="ECO:0007669"/>
    <property type="project" value="InterPro"/>
</dbReference>
<accession>A0A068NXT7</accession>
<dbReference type="InterPro" id="IPR011890">
    <property type="entry name" value="SMC_prok"/>
</dbReference>
<proteinExistence type="inferred from homology"/>
<organism evidence="8 9">
    <name type="scientific">Fimbriimonas ginsengisoli Gsoil 348</name>
    <dbReference type="NCBI Taxonomy" id="661478"/>
    <lineage>
        <taxon>Bacteria</taxon>
        <taxon>Bacillati</taxon>
        <taxon>Armatimonadota</taxon>
        <taxon>Fimbriimonadia</taxon>
        <taxon>Fimbriimonadales</taxon>
        <taxon>Fimbriimonadaceae</taxon>
        <taxon>Fimbriimonas</taxon>
    </lineage>
</organism>
<keyword evidence="2 6" id="KW-0547">Nucleotide-binding</keyword>
<dbReference type="Pfam" id="PF02463">
    <property type="entry name" value="SMC_N"/>
    <property type="match status" value="1"/>
</dbReference>
<sequence length="1153" mass="127457">MRLKRVRIFGFKTFADRTEFSLEGGVIAVVGPNGCGKSNLVDAILWGLGEGNSRHLRAATSQDVIFSGSANRKPVGFAEVTLLFDNEDGGLPIETSEVSITRRLTRSGDSEYSINRHPCRLRDIYDLLADSGLGRAGYAIVGQKEIDSALSASAEDRRAWVDEAAGVQRYRARKLESQRRLVAAQEHLSRVADILHELESQREPLREEAEIAQRYKSLMGALREVEVGLLVEEVARAIAEVRENEARLEESARVSQAELARAEALDHKIRETGAAISALEQELDTIRGLQQGSLTALERADANLRLLDQRLTSLDDQEKNLADDGRSVANRITEAEREVGELRQESEGEAKAFEELRAELVGVGEEAKQLSDALKSVERELDEARRRHAIRLRQEAERAHQADRMKLVRREIQGIVEALPELDSAIAEAQAAFDGLSGQGQARQGEIKKLEARIQEIRQEEERDAASVRKALAEKASLEGRKRGIEATIDAHEGLTQGSRAVLEAAERGLLDADYVPVGQAVDTDKEYALAIETALGGSANDLICDDPADAKAGVEWLKKHRAGRATFQPIPLMRPSEASYELKRLLGERGIVGRASELVSCRAHHRPVIDSLLGRVVIVEDIDVALRHARTTGWSRLVTLDGEVVHGSGAVTGGQQARQGYGFVQRKADLAELAIELEKLEKTVGEFDGRSNRRARAKTEAETEIRGIREAIAAEQSEIQEARNFLQTLIDERRSAERSQEKLQKELEVLTDQPVADETPIDLPGLEARRDAAIKALASKSADADQAENRIREAEGRAHQAAVRLQAGERRLQIAREAEEHRVRRLQSLEPDRQKIRAEREESLHARMQASQSKAEADVRLETAQSERRELLEASLKQAEEAKAARANSALVVEAAHQAELGRTRAEARRATALQRLYEEYGLVEEEALAQRGLHEVPADASTVVNRLRRELRSMGDVNLGAIEAFERLNTRFEELEAQQNDVLEGIEQVEASIRELDKLTRERFVSTFLAVEAAFTETFQKLFGGGEGHLALSDPERVLESGIDILITLPGKKRQALQLLSGGERSLSAMAFLFALLKVKPSPLVVLDEVDAPLDGRNVERFAAILQEFTATTQFIVITHNPTTIEHAPVWLGVTMQEPGVSTLVPARLPA</sequence>
<comment type="subcellular location">
    <subcellularLocation>
        <location evidence="6">Cytoplasm</location>
    </subcellularLocation>
</comment>
<dbReference type="GO" id="GO:0016887">
    <property type="term" value="F:ATP hydrolysis activity"/>
    <property type="evidence" value="ECO:0007669"/>
    <property type="project" value="InterPro"/>
</dbReference>
<dbReference type="SMART" id="SM00968">
    <property type="entry name" value="SMC_hinge"/>
    <property type="match status" value="1"/>
</dbReference>
<dbReference type="HOGENOM" id="CLU_001042_2_2_0"/>
<dbReference type="InterPro" id="IPR024704">
    <property type="entry name" value="SMC"/>
</dbReference>
<dbReference type="Pfam" id="PF06470">
    <property type="entry name" value="SMC_hinge"/>
    <property type="match status" value="1"/>
</dbReference>
<feature type="domain" description="SMC hinge" evidence="7">
    <location>
        <begin position="512"/>
        <end position="630"/>
    </location>
</feature>
<keyword evidence="9" id="KW-1185">Reference proteome</keyword>
<dbReference type="OrthoDB" id="9808768at2"/>
<evidence type="ECO:0000256" key="6">
    <source>
        <dbReference type="HAMAP-Rule" id="MF_01894"/>
    </source>
</evidence>
<evidence type="ECO:0000259" key="7">
    <source>
        <dbReference type="SMART" id="SM00968"/>
    </source>
</evidence>
<dbReference type="GO" id="GO:0005694">
    <property type="term" value="C:chromosome"/>
    <property type="evidence" value="ECO:0007669"/>
    <property type="project" value="InterPro"/>
</dbReference>
<dbReference type="PANTHER" id="PTHR43977">
    <property type="entry name" value="STRUCTURAL MAINTENANCE OF CHROMOSOMES PROTEIN 3"/>
    <property type="match status" value="1"/>
</dbReference>
<evidence type="ECO:0000256" key="3">
    <source>
        <dbReference type="ARBA" id="ARBA00022840"/>
    </source>
</evidence>
<evidence type="ECO:0000256" key="5">
    <source>
        <dbReference type="ARBA" id="ARBA00023125"/>
    </source>
</evidence>
<dbReference type="Proteomes" id="UP000027982">
    <property type="component" value="Chromosome"/>
</dbReference>
<comment type="subunit">
    <text evidence="6">Homodimer.</text>
</comment>
<evidence type="ECO:0000256" key="4">
    <source>
        <dbReference type="ARBA" id="ARBA00023054"/>
    </source>
</evidence>
<dbReference type="InterPro" id="IPR010935">
    <property type="entry name" value="SMC_hinge"/>
</dbReference>
<feature type="coiled-coil region" evidence="6">
    <location>
        <begin position="664"/>
        <end position="805"/>
    </location>
</feature>
<dbReference type="HAMAP" id="MF_01894">
    <property type="entry name" value="Smc_prok"/>
    <property type="match status" value="1"/>
</dbReference>
<dbReference type="SUPFAM" id="SSF52540">
    <property type="entry name" value="P-loop containing nucleoside triphosphate hydrolases"/>
    <property type="match status" value="1"/>
</dbReference>
<evidence type="ECO:0000256" key="1">
    <source>
        <dbReference type="ARBA" id="ARBA00022490"/>
    </source>
</evidence>
<feature type="coiled-coil region" evidence="6">
    <location>
        <begin position="231"/>
        <end position="394"/>
    </location>
</feature>
<dbReference type="InterPro" id="IPR027417">
    <property type="entry name" value="P-loop_NTPase"/>
</dbReference>
<dbReference type="GO" id="GO:0005737">
    <property type="term" value="C:cytoplasm"/>
    <property type="evidence" value="ECO:0007669"/>
    <property type="project" value="UniProtKB-SubCell"/>
</dbReference>
<dbReference type="AlphaFoldDB" id="A0A068NXT7"/>
<dbReference type="Gene3D" id="3.30.70.1620">
    <property type="match status" value="1"/>
</dbReference>
<dbReference type="EMBL" id="CP007139">
    <property type="protein sequence ID" value="AIE88172.1"/>
    <property type="molecule type" value="Genomic_DNA"/>
</dbReference>
<name>A0A068NXT7_FIMGI</name>
<evidence type="ECO:0000256" key="2">
    <source>
        <dbReference type="ARBA" id="ARBA00022741"/>
    </source>
</evidence>
<dbReference type="Gene3D" id="1.20.1060.20">
    <property type="match status" value="1"/>
</dbReference>
<dbReference type="Gene3D" id="3.40.50.300">
    <property type="entry name" value="P-loop containing nucleotide triphosphate hydrolases"/>
    <property type="match status" value="2"/>
</dbReference>
<dbReference type="GO" id="GO:0030261">
    <property type="term" value="P:chromosome condensation"/>
    <property type="evidence" value="ECO:0007669"/>
    <property type="project" value="InterPro"/>
</dbReference>
<keyword evidence="3 6" id="KW-0067">ATP-binding</keyword>
<dbReference type="NCBIfam" id="TIGR02168">
    <property type="entry name" value="SMC_prok_B"/>
    <property type="match status" value="1"/>
</dbReference>
<dbReference type="GO" id="GO:0005524">
    <property type="term" value="F:ATP binding"/>
    <property type="evidence" value="ECO:0007669"/>
    <property type="project" value="UniProtKB-UniRule"/>
</dbReference>
<dbReference type="InterPro" id="IPR036277">
    <property type="entry name" value="SMC_hinge_sf"/>
</dbReference>
<dbReference type="PIRSF" id="PIRSF005719">
    <property type="entry name" value="SMC"/>
    <property type="match status" value="1"/>
</dbReference>
<dbReference type="KEGG" id="fgi:OP10G_4804"/>
<comment type="domain">
    <text evidence="6">Contains large globular domains required for ATP hydrolysis at each terminus and a third globular domain forming a flexible hinge near the middle of the molecule. These domains are separated by coiled-coil structures.</text>
</comment>
<dbReference type="eggNOG" id="COG1196">
    <property type="taxonomic scope" value="Bacteria"/>
</dbReference>